<feature type="transmembrane region" description="Helical" evidence="1">
    <location>
        <begin position="40"/>
        <end position="66"/>
    </location>
</feature>
<keyword evidence="1" id="KW-1133">Transmembrane helix</keyword>
<sequence>MKSMRALSQSEKESLLNNIKNYQDLRVLSFEKDFKNREKLIYDSSITSILGILVFLFAFILLSVIFDIKWFENEITKNIFFIIVLIVMLGFFYFIFEFLNKIFLAKIKKFIFIVIPFEFWVFFSSLWLFPYLKNGEWMYCNTGLNITVFIFSTVFTGFQFWRLFKHFPNYMIESLNILIVPLLATTSILTLIFSPEIIKPEDMIELVFSWGIILITGEMTLIQICFEHKRSKNEEKAQKVFQEQLLKSEDCIDYNRLVECYYYGGEKYKEKLLSMEKFLVIIVKNELKSLKDLKNYDDYKLYKAIRARNI</sequence>
<evidence type="ECO:0000313" key="2">
    <source>
        <dbReference type="EMBL" id="EFU62610.1"/>
    </source>
</evidence>
<protein>
    <submittedName>
        <fullName evidence="2">Uncharacterized protein</fullName>
    </submittedName>
</protein>
<dbReference type="HOGENOM" id="CLU_896929_0_0_9"/>
<keyword evidence="1" id="KW-0812">Transmembrane</keyword>
<reference evidence="2 3" key="1">
    <citation type="submission" date="2010-11" db="EMBL/GenBank/DDBJ databases">
        <authorList>
            <person name="Muzny D."/>
            <person name="Qin X."/>
            <person name="Deng J."/>
            <person name="Jiang H."/>
            <person name="Liu Y."/>
            <person name="Qu J."/>
            <person name="Song X.-Z."/>
            <person name="Zhang L."/>
            <person name="Thornton R."/>
            <person name="Coyle M."/>
            <person name="Francisco L."/>
            <person name="Jackson L."/>
            <person name="Javaid M."/>
            <person name="Korchina V."/>
            <person name="Kovar C."/>
            <person name="Mata R."/>
            <person name="Mathew T."/>
            <person name="Ngo R."/>
            <person name="Nguyen L."/>
            <person name="Nguyen N."/>
            <person name="Okwuonu G."/>
            <person name="Ongeri F."/>
            <person name="Pham C."/>
            <person name="Simmons D."/>
            <person name="Wilczek-Boney K."/>
            <person name="Hale W."/>
            <person name="Jakkamsetti A."/>
            <person name="Pham P."/>
            <person name="Ruth R."/>
            <person name="San Lucas F."/>
            <person name="Warren J."/>
            <person name="Zhang J."/>
            <person name="Zhao Z."/>
            <person name="Zhou C."/>
            <person name="Zhu D."/>
            <person name="Lee S."/>
            <person name="Bess C."/>
            <person name="Blankenburg K."/>
            <person name="Forbes L."/>
            <person name="Fu Q."/>
            <person name="Gubbala S."/>
            <person name="Hirani K."/>
            <person name="Jayaseelan J.C."/>
            <person name="Lara F."/>
            <person name="Munidasa M."/>
            <person name="Palculict T."/>
            <person name="Patil S."/>
            <person name="Pu L.-L."/>
            <person name="Saada N."/>
            <person name="Tang L."/>
            <person name="Weissenberger G."/>
            <person name="Zhu Y."/>
            <person name="Hemphill L."/>
            <person name="Shang Y."/>
            <person name="Youmans B."/>
            <person name="Ayvaz T."/>
            <person name="Ross M."/>
            <person name="Santibanez J."/>
            <person name="Aqrawi P."/>
            <person name="Gross S."/>
            <person name="Joshi V."/>
            <person name="Fowler G."/>
            <person name="Nazareth L."/>
            <person name="Reid J."/>
            <person name="Worley K."/>
            <person name="Petrosino J."/>
            <person name="Highlander S."/>
            <person name="Gibbs R."/>
        </authorList>
    </citation>
    <scope>NUCLEOTIDE SEQUENCE [LARGE SCALE GENOMIC DNA]</scope>
    <source>
        <strain evidence="2 3">ATCC 49296</strain>
    </source>
</reference>
<proteinExistence type="predicted"/>
<evidence type="ECO:0000313" key="3">
    <source>
        <dbReference type="Proteomes" id="UP000004500"/>
    </source>
</evidence>
<organism evidence="2 3">
    <name type="scientific">Streptococcus oralis ATCC 49296</name>
    <dbReference type="NCBI Taxonomy" id="888049"/>
    <lineage>
        <taxon>Bacteria</taxon>
        <taxon>Bacillati</taxon>
        <taxon>Bacillota</taxon>
        <taxon>Bacilli</taxon>
        <taxon>Lactobacillales</taxon>
        <taxon>Streptococcaceae</taxon>
        <taxon>Streptococcus</taxon>
    </lineage>
</organism>
<feature type="transmembrane region" description="Helical" evidence="1">
    <location>
        <begin position="78"/>
        <end position="99"/>
    </location>
</feature>
<name>E6KN06_STROR</name>
<dbReference type="RefSeq" id="WP_000839830.1">
    <property type="nucleotide sequence ID" value="NZ_GL622183.1"/>
</dbReference>
<dbReference type="AlphaFoldDB" id="E6KN06"/>
<keyword evidence="1" id="KW-0472">Membrane</keyword>
<dbReference type="Proteomes" id="UP000004500">
    <property type="component" value="Unassembled WGS sequence"/>
</dbReference>
<feature type="transmembrane region" description="Helical" evidence="1">
    <location>
        <begin position="111"/>
        <end position="132"/>
    </location>
</feature>
<feature type="transmembrane region" description="Helical" evidence="1">
    <location>
        <begin position="175"/>
        <end position="194"/>
    </location>
</feature>
<feature type="transmembrane region" description="Helical" evidence="1">
    <location>
        <begin position="206"/>
        <end position="226"/>
    </location>
</feature>
<comment type="caution">
    <text evidence="2">The sequence shown here is derived from an EMBL/GenBank/DDBJ whole genome shotgun (WGS) entry which is preliminary data.</text>
</comment>
<dbReference type="EMBL" id="AEPO01000014">
    <property type="protein sequence ID" value="EFU62610.1"/>
    <property type="molecule type" value="Genomic_DNA"/>
</dbReference>
<feature type="transmembrane region" description="Helical" evidence="1">
    <location>
        <begin position="144"/>
        <end position="163"/>
    </location>
</feature>
<gene>
    <name evidence="2" type="ORF">HMPREF8578_1621</name>
</gene>
<evidence type="ECO:0000256" key="1">
    <source>
        <dbReference type="SAM" id="Phobius"/>
    </source>
</evidence>
<accession>E6KN06</accession>